<evidence type="ECO:0000313" key="3">
    <source>
        <dbReference type="Proteomes" id="UP000007435"/>
    </source>
</evidence>
<keyword evidence="1" id="KW-0812">Transmembrane</keyword>
<accession>E4RRK6</accession>
<dbReference type="HOGENOM" id="CLU_2973902_0_0_10"/>
<keyword evidence="3" id="KW-1185">Reference proteome</keyword>
<evidence type="ECO:0000256" key="1">
    <source>
        <dbReference type="SAM" id="Phobius"/>
    </source>
</evidence>
<name>E4RRK6_LEAB4</name>
<dbReference type="EMBL" id="CP002305">
    <property type="protein sequence ID" value="ADQ16662.1"/>
    <property type="molecule type" value="Genomic_DNA"/>
</dbReference>
<sequence length="58" mass="7248">MNYKCNFNILTFINYEITFVTIYNLLINRYLYFSNNLRSGNTKEKKYFCKYVWRIILE</sequence>
<dbReference type="Proteomes" id="UP000007435">
    <property type="component" value="Chromosome"/>
</dbReference>
<organism evidence="2 3">
    <name type="scientific">Leadbetterella byssophila (strain DSM 17132 / JCM 16389 / KACC 11308 / NBRC 106382 / 4M15)</name>
    <dbReference type="NCBI Taxonomy" id="649349"/>
    <lineage>
        <taxon>Bacteria</taxon>
        <taxon>Pseudomonadati</taxon>
        <taxon>Bacteroidota</taxon>
        <taxon>Cytophagia</taxon>
        <taxon>Cytophagales</taxon>
        <taxon>Leadbetterellaceae</taxon>
        <taxon>Leadbetterella</taxon>
    </lineage>
</organism>
<proteinExistence type="predicted"/>
<keyword evidence="1" id="KW-0472">Membrane</keyword>
<reference evidence="2 3" key="2">
    <citation type="journal article" date="2011" name="Stand. Genomic Sci.">
        <title>Complete genome sequence of Leadbetterella byssophila type strain (4M15).</title>
        <authorList>
            <person name="Abt B."/>
            <person name="Teshima H."/>
            <person name="Lucas S."/>
            <person name="Lapidus A."/>
            <person name="Del Rio T.G."/>
            <person name="Nolan M."/>
            <person name="Tice H."/>
            <person name="Cheng J.F."/>
            <person name="Pitluck S."/>
            <person name="Liolios K."/>
            <person name="Pagani I."/>
            <person name="Ivanova N."/>
            <person name="Mavromatis K."/>
            <person name="Pati A."/>
            <person name="Tapia R."/>
            <person name="Han C."/>
            <person name="Goodwin L."/>
            <person name="Chen A."/>
            <person name="Palaniappan K."/>
            <person name="Land M."/>
            <person name="Hauser L."/>
            <person name="Chang Y.J."/>
            <person name="Jeffries C.D."/>
            <person name="Rohde M."/>
            <person name="Goker M."/>
            <person name="Tindall B.J."/>
            <person name="Detter J.C."/>
            <person name="Woyke T."/>
            <person name="Bristow J."/>
            <person name="Eisen J.A."/>
            <person name="Markowitz V."/>
            <person name="Hugenholtz P."/>
            <person name="Klenk H.P."/>
            <person name="Kyrpides N.C."/>
        </authorList>
    </citation>
    <scope>NUCLEOTIDE SEQUENCE [LARGE SCALE GENOMIC DNA]</scope>
    <source>
        <strain evidence="3">DSM 17132 / JCM 16389 / KACC 11308 / NBRC 106382 / 4M15</strain>
    </source>
</reference>
<dbReference type="KEGG" id="lby:Lbys_0924"/>
<protein>
    <submittedName>
        <fullName evidence="2">Uncharacterized protein</fullName>
    </submittedName>
</protein>
<dbReference type="AlphaFoldDB" id="E4RRK6"/>
<keyword evidence="1" id="KW-1133">Transmembrane helix</keyword>
<evidence type="ECO:0000313" key="2">
    <source>
        <dbReference type="EMBL" id="ADQ16662.1"/>
    </source>
</evidence>
<feature type="transmembrane region" description="Helical" evidence="1">
    <location>
        <begin position="12"/>
        <end position="33"/>
    </location>
</feature>
<reference key="1">
    <citation type="submission" date="2010-11" db="EMBL/GenBank/DDBJ databases">
        <title>The complete genome of Leadbetterella byssophila DSM 17132.</title>
        <authorList>
            <consortium name="US DOE Joint Genome Institute (JGI-PGF)"/>
            <person name="Lucas S."/>
            <person name="Copeland A."/>
            <person name="Lapidus A."/>
            <person name="Glavina del Rio T."/>
            <person name="Dalin E."/>
            <person name="Tice H."/>
            <person name="Bruce D."/>
            <person name="Goodwin L."/>
            <person name="Pitluck S."/>
            <person name="Kyrpides N."/>
            <person name="Mavromatis K."/>
            <person name="Ivanova N."/>
            <person name="Teshima H."/>
            <person name="Brettin T."/>
            <person name="Detter J.C."/>
            <person name="Han C."/>
            <person name="Tapia R."/>
            <person name="Land M."/>
            <person name="Hauser L."/>
            <person name="Markowitz V."/>
            <person name="Cheng J.-F."/>
            <person name="Hugenholtz P."/>
            <person name="Woyke T."/>
            <person name="Wu D."/>
            <person name="Tindall B."/>
            <person name="Pomrenke H.G."/>
            <person name="Brambilla E."/>
            <person name="Klenk H.-P."/>
            <person name="Eisen J.A."/>
        </authorList>
    </citation>
    <scope>NUCLEOTIDE SEQUENCE [LARGE SCALE GENOMIC DNA]</scope>
    <source>
        <strain>DSM 17132</strain>
    </source>
</reference>
<gene>
    <name evidence="2" type="ordered locus">Lbys_0924</name>
</gene>